<evidence type="ECO:0000313" key="2">
    <source>
        <dbReference type="EMBL" id="GAA2406058.1"/>
    </source>
</evidence>
<dbReference type="Pfam" id="PF05729">
    <property type="entry name" value="NACHT"/>
    <property type="match status" value="1"/>
</dbReference>
<keyword evidence="3" id="KW-1185">Reference proteome</keyword>
<evidence type="ECO:0000313" key="3">
    <source>
        <dbReference type="Proteomes" id="UP001501231"/>
    </source>
</evidence>
<reference evidence="2 3" key="1">
    <citation type="journal article" date="2019" name="Int. J. Syst. Evol. Microbiol.">
        <title>The Global Catalogue of Microorganisms (GCM) 10K type strain sequencing project: providing services to taxonomists for standard genome sequencing and annotation.</title>
        <authorList>
            <consortium name="The Broad Institute Genomics Platform"/>
            <consortium name="The Broad Institute Genome Sequencing Center for Infectious Disease"/>
            <person name="Wu L."/>
            <person name="Ma J."/>
        </authorList>
    </citation>
    <scope>NUCLEOTIDE SEQUENCE [LARGE SCALE GENOMIC DNA]</scope>
    <source>
        <strain evidence="2 3">JCM 3325</strain>
    </source>
</reference>
<dbReference type="InterPro" id="IPR027417">
    <property type="entry name" value="P-loop_NTPase"/>
</dbReference>
<feature type="domain" description="NACHT" evidence="1">
    <location>
        <begin position="264"/>
        <end position="457"/>
    </location>
</feature>
<name>A0ABN3IIQ7_9ACTN</name>
<evidence type="ECO:0000259" key="1">
    <source>
        <dbReference type="Pfam" id="PF05729"/>
    </source>
</evidence>
<proteinExistence type="predicted"/>
<dbReference type="SUPFAM" id="SSF52540">
    <property type="entry name" value="P-loop containing nucleoside triphosphate hydrolases"/>
    <property type="match status" value="1"/>
</dbReference>
<dbReference type="Gene3D" id="3.40.50.300">
    <property type="entry name" value="P-loop containing nucleotide triphosphate hydrolases"/>
    <property type="match status" value="1"/>
</dbReference>
<protein>
    <recommendedName>
        <fullName evidence="1">NACHT domain-containing protein</fullName>
    </recommendedName>
</protein>
<dbReference type="InterPro" id="IPR007111">
    <property type="entry name" value="NACHT_NTPase"/>
</dbReference>
<dbReference type="Proteomes" id="UP001501231">
    <property type="component" value="Unassembled WGS sequence"/>
</dbReference>
<accession>A0ABN3IIQ7</accession>
<dbReference type="EMBL" id="BAAARW010000004">
    <property type="protein sequence ID" value="GAA2406058.1"/>
    <property type="molecule type" value="Genomic_DNA"/>
</dbReference>
<gene>
    <name evidence="2" type="ORF">GCM10010191_12560</name>
</gene>
<sequence>MDYDLDRLGWRQMEHLAESLVLNILGNGVSVFGDGPDGGREAVFDGPIKFPEPDPGGPWNGYGVVQVKHRTHSRGRSDNVQWLQSQIREEVNEWLDPKSKRGKLPDYFLVITNVGLSPEPETGGWAKIEKYMREKVLPRLPFKGWRIWDYTTLSRLLDDTSDIVRSYYGLITPGDVLARLHDYVTGLAPDLGDTLLTHAAKELLAEQSVTLGQAGDREEGRLALNRVAVDLPAEWHDQDVKVVAHVLKRGEISSRPNDDGTSHRPLVVLGGPGQGKTTVAQLICQAYRVAQLLDVEDDRLPAEVRALRDEFVGDIIGKLGIAIPDRRRWPFHVRLDRYADALAKNPDLTLLHFIAERVSKRSVREVTAAQMVDWLARWPWVLILDGMDEVSDPHDRDRILGHIQDFRVEAAYRTADLLLLVTTRPQGYLEEFPSEKYDHLSLRPLSTAEALGYAERLAEARHPADGEQRQEVLRRVGEAATEEQASRLMRSPLQVTIMTLLLERRRRPPQHRFGLFKGYYDTVFAREVAKRTVDAGLLDRHDALIHQLQAEAGLLLQARSEREGEAEAALPLDNLRALAARLLREEDNEADVVDDLSTRLVDVAGRRLVLLTPRPNGGFGFEVRSLQEFMAARALLSDSDPVVTQRLTVLASSNHWRNTWLFAAGGVFAEKRHLREMLMSLFATVNQGDNIALAVRPAAHLAVDLLEENVADASPKFQKALAGEALELLRHHPDLHLKRLAEVLADVVERMPAVEDIVIRAVKDAFAASGRPALSALMVCATWVGGEGRLVERARAWLAEARTDLAQVSPRQRGAVAGLAATFPFVQLREFELTSLMARRRESISAAMDVVRQHPTLTQGDLPLVDRIIETLGMAEVERSHWPEGGLDVVRGDRSYRPDLSGLGPALDNQRVAAALIAAMDDVGLADWPIASMLRRALTLWVQRRPVTGLLPRAGLTDPGAWP</sequence>
<dbReference type="RefSeq" id="WP_344587549.1">
    <property type="nucleotide sequence ID" value="NZ_BAAARW010000004.1"/>
</dbReference>
<organism evidence="2 3">
    <name type="scientific">Actinomadura vinacea</name>
    <dbReference type="NCBI Taxonomy" id="115336"/>
    <lineage>
        <taxon>Bacteria</taxon>
        <taxon>Bacillati</taxon>
        <taxon>Actinomycetota</taxon>
        <taxon>Actinomycetes</taxon>
        <taxon>Streptosporangiales</taxon>
        <taxon>Thermomonosporaceae</taxon>
        <taxon>Actinomadura</taxon>
    </lineage>
</organism>
<comment type="caution">
    <text evidence="2">The sequence shown here is derived from an EMBL/GenBank/DDBJ whole genome shotgun (WGS) entry which is preliminary data.</text>
</comment>